<keyword evidence="4" id="KW-0732">Signal</keyword>
<dbReference type="FunFam" id="3.40.50.300:FF:000366">
    <property type="entry name" value="GTPase, IMAP family member 2"/>
    <property type="match status" value="1"/>
</dbReference>
<evidence type="ECO:0000256" key="2">
    <source>
        <dbReference type="ARBA" id="ARBA00022741"/>
    </source>
</evidence>
<protein>
    <recommendedName>
        <fullName evidence="5">AIG1-type G domain-containing protein</fullName>
    </recommendedName>
</protein>
<dbReference type="Gene3D" id="3.40.50.300">
    <property type="entry name" value="P-loop containing nucleotide triphosphate hydrolases"/>
    <property type="match status" value="3"/>
</dbReference>
<dbReference type="FunCoup" id="A0A3P8UMD5">
    <property type="interactions" value="24"/>
</dbReference>
<evidence type="ECO:0000259" key="5">
    <source>
        <dbReference type="PROSITE" id="PS51720"/>
    </source>
</evidence>
<dbReference type="Ensembl" id="ENSCSET00000001848.1">
    <property type="protein sequence ID" value="ENSCSEP00000001816.1"/>
    <property type="gene ID" value="ENSCSEG00000001240.1"/>
</dbReference>
<reference evidence="6" key="3">
    <citation type="submission" date="2025-09" db="UniProtKB">
        <authorList>
            <consortium name="Ensembl"/>
        </authorList>
    </citation>
    <scope>IDENTIFICATION</scope>
</reference>
<evidence type="ECO:0000256" key="3">
    <source>
        <dbReference type="ARBA" id="ARBA00023134"/>
    </source>
</evidence>
<dbReference type="GeneTree" id="ENSGT01140000282522"/>
<dbReference type="InterPro" id="IPR045058">
    <property type="entry name" value="GIMA/IAN/Toc"/>
</dbReference>
<organism evidence="6 7">
    <name type="scientific">Cynoglossus semilaevis</name>
    <name type="common">Tongue sole</name>
    <dbReference type="NCBI Taxonomy" id="244447"/>
    <lineage>
        <taxon>Eukaryota</taxon>
        <taxon>Metazoa</taxon>
        <taxon>Chordata</taxon>
        <taxon>Craniata</taxon>
        <taxon>Vertebrata</taxon>
        <taxon>Euteleostomi</taxon>
        <taxon>Actinopterygii</taxon>
        <taxon>Neopterygii</taxon>
        <taxon>Teleostei</taxon>
        <taxon>Neoteleostei</taxon>
        <taxon>Acanthomorphata</taxon>
        <taxon>Carangaria</taxon>
        <taxon>Pleuronectiformes</taxon>
        <taxon>Pleuronectoidei</taxon>
        <taxon>Cynoglossidae</taxon>
        <taxon>Cynoglossinae</taxon>
        <taxon>Cynoglossus</taxon>
    </lineage>
</organism>
<dbReference type="SUPFAM" id="SSF52540">
    <property type="entry name" value="P-loop containing nucleoside triphosphate hydrolases"/>
    <property type="match status" value="1"/>
</dbReference>
<keyword evidence="2" id="KW-0547">Nucleotide-binding</keyword>
<evidence type="ECO:0000313" key="7">
    <source>
        <dbReference type="Proteomes" id="UP000265120"/>
    </source>
</evidence>
<keyword evidence="7" id="KW-1185">Reference proteome</keyword>
<sequence>MLLIFLTVSELRVAVLGNNWKKSCSVGNLILEEEKFNTEEEPGRFLRARIERQDKALFLIIIPDFLQLTISDTEIQEQLSDLDPHVFLLVLHIDTFTEEYGLRLSRILQLFSDDSFEHSLILMSSQREVGSDENYRCHTHLYNMVKLCKYRYLREKNFEREELIVRLGQTAKKKSSDVIEEQDAGLLMKPSSRHDRLNLFLYGRREEDKTLAAKAILCQTELRPTSISPVCVQHNGTVAGCWVSLVTFSSVYGKPLELVMKESLRSMSRCDPDGVHAFILVLPTVPLTDEDKEELETIQNIFGPEVTDFTMIMAVEDDSKELWESSGDRHVVVYMRDQQQISEMLEDMTNKGSFTRDMFTQAQINKVVDQEKNIKVKAELEDVRQRCQIEEDVKDLSREPLRMILTGKKGCGKSTTAGTILGKKFSKKSSFSRGNRAESGMIEGRLRLPVSLVTTASLSSSAKTQSEIKQELHKCIRLLAPGPHVFLLVMQIGNIDAEEKNSLDLIKNAFGKEAERFTFILFTAADKLGNQSFESYIKHEDDFIQQLIQDCGGRYHVLNNHNTNFEEVQELWTKIDLMLKQNGGSCYKMSDSSEEEKQTTLENISEIKEGILRSLEYS</sequence>
<feature type="signal peptide" evidence="4">
    <location>
        <begin position="1"/>
        <end position="17"/>
    </location>
</feature>
<reference evidence="6" key="2">
    <citation type="submission" date="2025-08" db="UniProtKB">
        <authorList>
            <consortium name="Ensembl"/>
        </authorList>
    </citation>
    <scope>IDENTIFICATION</scope>
</reference>
<evidence type="ECO:0000256" key="1">
    <source>
        <dbReference type="ARBA" id="ARBA00008535"/>
    </source>
</evidence>
<accession>A0A3P8UMD5</accession>
<dbReference type="GO" id="GO:0005525">
    <property type="term" value="F:GTP binding"/>
    <property type="evidence" value="ECO:0007669"/>
    <property type="project" value="UniProtKB-KW"/>
</dbReference>
<keyword evidence="3" id="KW-0342">GTP-binding</keyword>
<dbReference type="Proteomes" id="UP000265120">
    <property type="component" value="Chromosome 10"/>
</dbReference>
<proteinExistence type="inferred from homology"/>
<evidence type="ECO:0000256" key="4">
    <source>
        <dbReference type="SAM" id="SignalP"/>
    </source>
</evidence>
<dbReference type="OMA" id="ITKCITM"/>
<dbReference type="InterPro" id="IPR006703">
    <property type="entry name" value="G_AIG1"/>
</dbReference>
<dbReference type="PANTHER" id="PTHR10903">
    <property type="entry name" value="GTPASE, IMAP FAMILY MEMBER-RELATED"/>
    <property type="match status" value="1"/>
</dbReference>
<dbReference type="PROSITE" id="PS51720">
    <property type="entry name" value="G_AIG1"/>
    <property type="match status" value="1"/>
</dbReference>
<feature type="domain" description="AIG1-type G" evidence="5">
    <location>
        <begin position="398"/>
        <end position="596"/>
    </location>
</feature>
<name>A0A3P8UMD5_CYNSE</name>
<evidence type="ECO:0000313" key="6">
    <source>
        <dbReference type="Ensembl" id="ENSCSEP00000001816.1"/>
    </source>
</evidence>
<dbReference type="AlphaFoldDB" id="A0A3P8UMD5"/>
<dbReference type="InParanoid" id="A0A3P8UMD5"/>
<dbReference type="Pfam" id="PF04548">
    <property type="entry name" value="AIG1"/>
    <property type="match status" value="3"/>
</dbReference>
<reference evidence="6 7" key="1">
    <citation type="journal article" date="2014" name="Nat. Genet.">
        <title>Whole-genome sequence of a flatfish provides insights into ZW sex chromosome evolution and adaptation to a benthic lifestyle.</title>
        <authorList>
            <person name="Chen S."/>
            <person name="Zhang G."/>
            <person name="Shao C."/>
            <person name="Huang Q."/>
            <person name="Liu G."/>
            <person name="Zhang P."/>
            <person name="Song W."/>
            <person name="An N."/>
            <person name="Chalopin D."/>
            <person name="Volff J.N."/>
            <person name="Hong Y."/>
            <person name="Li Q."/>
            <person name="Sha Z."/>
            <person name="Zhou H."/>
            <person name="Xie M."/>
            <person name="Yu Q."/>
            <person name="Liu Y."/>
            <person name="Xiang H."/>
            <person name="Wang N."/>
            <person name="Wu K."/>
            <person name="Yang C."/>
            <person name="Zhou Q."/>
            <person name="Liao X."/>
            <person name="Yang L."/>
            <person name="Hu Q."/>
            <person name="Zhang J."/>
            <person name="Meng L."/>
            <person name="Jin L."/>
            <person name="Tian Y."/>
            <person name="Lian J."/>
            <person name="Yang J."/>
            <person name="Miao G."/>
            <person name="Liu S."/>
            <person name="Liang Z."/>
            <person name="Yan F."/>
            <person name="Li Y."/>
            <person name="Sun B."/>
            <person name="Zhang H."/>
            <person name="Zhang J."/>
            <person name="Zhu Y."/>
            <person name="Du M."/>
            <person name="Zhao Y."/>
            <person name="Schartl M."/>
            <person name="Tang Q."/>
            <person name="Wang J."/>
        </authorList>
    </citation>
    <scope>NUCLEOTIDE SEQUENCE</scope>
</reference>
<feature type="chain" id="PRO_5018071953" description="AIG1-type G domain-containing protein" evidence="4">
    <location>
        <begin position="18"/>
        <end position="618"/>
    </location>
</feature>
<dbReference type="STRING" id="244447.ENSCSEP00000001816"/>
<comment type="similarity">
    <text evidence="1">Belongs to the TRAFAC class TrmE-Era-EngA-EngB-Septin-like GTPase superfamily. AIG1/Toc34/Toc159-like paraseptin GTPase family. IAN subfamily.</text>
</comment>
<dbReference type="PANTHER" id="PTHR10903:SF188">
    <property type="entry name" value="GTPASE IMAP FAMILY MEMBER 2-LIKE-RELATED"/>
    <property type="match status" value="1"/>
</dbReference>
<dbReference type="InterPro" id="IPR027417">
    <property type="entry name" value="P-loop_NTPase"/>
</dbReference>